<reference evidence="1 2" key="1">
    <citation type="journal article" date="2011" name="Science">
        <title>The ecoresponsive genome of Daphnia pulex.</title>
        <authorList>
            <person name="Colbourne J.K."/>
            <person name="Pfrender M.E."/>
            <person name="Gilbert D."/>
            <person name="Thomas W.K."/>
            <person name="Tucker A."/>
            <person name="Oakley T.H."/>
            <person name="Tokishita S."/>
            <person name="Aerts A."/>
            <person name="Arnold G.J."/>
            <person name="Basu M.K."/>
            <person name="Bauer D.J."/>
            <person name="Caceres C.E."/>
            <person name="Carmel L."/>
            <person name="Casola C."/>
            <person name="Choi J.H."/>
            <person name="Detter J.C."/>
            <person name="Dong Q."/>
            <person name="Dusheyko S."/>
            <person name="Eads B.D."/>
            <person name="Frohlich T."/>
            <person name="Geiler-Samerotte K.A."/>
            <person name="Gerlach D."/>
            <person name="Hatcher P."/>
            <person name="Jogdeo S."/>
            <person name="Krijgsveld J."/>
            <person name="Kriventseva E.V."/>
            <person name="Kultz D."/>
            <person name="Laforsch C."/>
            <person name="Lindquist E."/>
            <person name="Lopez J."/>
            <person name="Manak J.R."/>
            <person name="Muller J."/>
            <person name="Pangilinan J."/>
            <person name="Patwardhan R.P."/>
            <person name="Pitluck S."/>
            <person name="Pritham E.J."/>
            <person name="Rechtsteiner A."/>
            <person name="Rho M."/>
            <person name="Rogozin I.B."/>
            <person name="Sakarya O."/>
            <person name="Salamov A."/>
            <person name="Schaack S."/>
            <person name="Shapiro H."/>
            <person name="Shiga Y."/>
            <person name="Skalitzky C."/>
            <person name="Smith Z."/>
            <person name="Souvorov A."/>
            <person name="Sung W."/>
            <person name="Tang Z."/>
            <person name="Tsuchiya D."/>
            <person name="Tu H."/>
            <person name="Vos H."/>
            <person name="Wang M."/>
            <person name="Wolf Y.I."/>
            <person name="Yamagata H."/>
            <person name="Yamada T."/>
            <person name="Ye Y."/>
            <person name="Shaw J.R."/>
            <person name="Andrews J."/>
            <person name="Crease T.J."/>
            <person name="Tang H."/>
            <person name="Lucas S.M."/>
            <person name="Robertson H.M."/>
            <person name="Bork P."/>
            <person name="Koonin E.V."/>
            <person name="Zdobnov E.M."/>
            <person name="Grigoriev I.V."/>
            <person name="Lynch M."/>
            <person name="Boore J.L."/>
        </authorList>
    </citation>
    <scope>NUCLEOTIDE SEQUENCE [LARGE SCALE GENOMIC DNA]</scope>
</reference>
<dbReference type="InParanoid" id="E9GQ56"/>
<keyword evidence="2" id="KW-1185">Reference proteome</keyword>
<dbReference type="HOGENOM" id="CLU_3052453_0_0_1"/>
<proteinExistence type="predicted"/>
<gene>
    <name evidence="1" type="ORF">DAPPUDRAFT_320745</name>
</gene>
<evidence type="ECO:0000313" key="2">
    <source>
        <dbReference type="Proteomes" id="UP000000305"/>
    </source>
</evidence>
<protein>
    <submittedName>
        <fullName evidence="1">Uncharacterized protein</fullName>
    </submittedName>
</protein>
<dbReference type="AlphaFoldDB" id="E9GQ56"/>
<organism evidence="1 2">
    <name type="scientific">Daphnia pulex</name>
    <name type="common">Water flea</name>
    <dbReference type="NCBI Taxonomy" id="6669"/>
    <lineage>
        <taxon>Eukaryota</taxon>
        <taxon>Metazoa</taxon>
        <taxon>Ecdysozoa</taxon>
        <taxon>Arthropoda</taxon>
        <taxon>Crustacea</taxon>
        <taxon>Branchiopoda</taxon>
        <taxon>Diplostraca</taxon>
        <taxon>Cladocera</taxon>
        <taxon>Anomopoda</taxon>
        <taxon>Daphniidae</taxon>
        <taxon>Daphnia</taxon>
    </lineage>
</organism>
<dbReference type="KEGG" id="dpx:DAPPUDRAFT_320745"/>
<evidence type="ECO:0000313" key="1">
    <source>
        <dbReference type="EMBL" id="EFX78226.1"/>
    </source>
</evidence>
<name>E9GQ56_DAPPU</name>
<dbReference type="Proteomes" id="UP000000305">
    <property type="component" value="Unassembled WGS sequence"/>
</dbReference>
<sequence>MPFSQANSLGELGRPMSFAIIESLLEINFRSGFSRSHTSRYLFCKASDNSNRGA</sequence>
<dbReference type="EMBL" id="GL732558">
    <property type="protein sequence ID" value="EFX78226.1"/>
    <property type="molecule type" value="Genomic_DNA"/>
</dbReference>
<accession>E9GQ56</accession>